<keyword evidence="5" id="KW-1185">Reference proteome</keyword>
<keyword evidence="2" id="KW-0812">Transmembrane</keyword>
<dbReference type="AlphaFoldDB" id="A0A1I1IG38"/>
<evidence type="ECO:0000313" key="5">
    <source>
        <dbReference type="Proteomes" id="UP000199161"/>
    </source>
</evidence>
<proteinExistence type="predicted"/>
<organism evidence="4 5">
    <name type="scientific">Natronobacterium haloterrestre</name>
    <name type="common">Halobiforma haloterrestris</name>
    <dbReference type="NCBI Taxonomy" id="148448"/>
    <lineage>
        <taxon>Archaea</taxon>
        <taxon>Methanobacteriati</taxon>
        <taxon>Methanobacteriota</taxon>
        <taxon>Stenosarchaea group</taxon>
        <taxon>Halobacteria</taxon>
        <taxon>Halobacteriales</taxon>
        <taxon>Natrialbaceae</taxon>
        <taxon>Natronobacterium</taxon>
    </lineage>
</organism>
<keyword evidence="2" id="KW-0472">Membrane</keyword>
<reference evidence="5" key="1">
    <citation type="submission" date="2016-10" db="EMBL/GenBank/DDBJ databases">
        <authorList>
            <person name="Varghese N."/>
            <person name="Submissions S."/>
        </authorList>
    </citation>
    <scope>NUCLEOTIDE SEQUENCE [LARGE SCALE GENOMIC DNA]</scope>
    <source>
        <strain evidence="5">DSM 13078</strain>
    </source>
</reference>
<dbReference type="InterPro" id="IPR055894">
    <property type="entry name" value="DUF7471"/>
</dbReference>
<evidence type="ECO:0000313" key="4">
    <source>
        <dbReference type="EMBL" id="SFC33188.1"/>
    </source>
</evidence>
<dbReference type="Pfam" id="PF24283">
    <property type="entry name" value="DUF7471"/>
    <property type="match status" value="1"/>
</dbReference>
<protein>
    <submittedName>
        <fullName evidence="4">Short C-terminal domain-containing protein</fullName>
    </submittedName>
</protein>
<sequence>MTVFPNVGTRNSPLDPRQSDVIADASALPVGDWLPPSIAPLLLAIVAVAAVGTLTLFVVGLIGYARRSTFRYRVLTIVLGALVVRSIVGAGTAFGLVPMVVHHLVGHGADLLVAWLLLYLLYCERGPAVRETDIDAATELETSETSEPYSYSDDDPKPAMGSDGGRDYSPTEIFAIKFVLADVIIIAALVLAGPWVAVAITGLFVLSFLLLWYLIQAEPFADDEPTGEREVASEDAGVDPVTKLQERYAAGELSDAEFEAKLERLIEANERAESAGIDTEELELELEFERSGPE</sequence>
<dbReference type="Pfam" id="PF09851">
    <property type="entry name" value="SHOCT"/>
    <property type="match status" value="1"/>
</dbReference>
<dbReference type="Proteomes" id="UP000199161">
    <property type="component" value="Unassembled WGS sequence"/>
</dbReference>
<feature type="domain" description="SHOCT" evidence="3">
    <location>
        <begin position="239"/>
        <end position="265"/>
    </location>
</feature>
<gene>
    <name evidence="4" type="ORF">SAMN05444422_10745</name>
</gene>
<feature type="region of interest" description="Disordered" evidence="1">
    <location>
        <begin position="141"/>
        <end position="163"/>
    </location>
</feature>
<dbReference type="EMBL" id="FOKW01000007">
    <property type="protein sequence ID" value="SFC33188.1"/>
    <property type="molecule type" value="Genomic_DNA"/>
</dbReference>
<feature type="transmembrane region" description="Helical" evidence="2">
    <location>
        <begin position="100"/>
        <end position="122"/>
    </location>
</feature>
<evidence type="ECO:0000259" key="3">
    <source>
        <dbReference type="Pfam" id="PF09851"/>
    </source>
</evidence>
<name>A0A1I1IG38_NATHA</name>
<evidence type="ECO:0000256" key="1">
    <source>
        <dbReference type="SAM" id="MobiDB-lite"/>
    </source>
</evidence>
<feature type="transmembrane region" description="Helical" evidence="2">
    <location>
        <begin position="74"/>
        <end position="94"/>
    </location>
</feature>
<evidence type="ECO:0000256" key="2">
    <source>
        <dbReference type="SAM" id="Phobius"/>
    </source>
</evidence>
<keyword evidence="2" id="KW-1133">Transmembrane helix</keyword>
<feature type="transmembrane region" description="Helical" evidence="2">
    <location>
        <begin position="38"/>
        <end position="62"/>
    </location>
</feature>
<accession>A0A1I1IG38</accession>
<dbReference type="InterPro" id="IPR018649">
    <property type="entry name" value="SHOCT"/>
</dbReference>